<proteinExistence type="predicted"/>
<dbReference type="OrthoDB" id="10006996at2759"/>
<dbReference type="EMBL" id="BMAV01027492">
    <property type="protein sequence ID" value="GFS59776.1"/>
    <property type="molecule type" value="Genomic_DNA"/>
</dbReference>
<evidence type="ECO:0000313" key="1">
    <source>
        <dbReference type="EMBL" id="GFS59776.1"/>
    </source>
</evidence>
<reference evidence="1" key="1">
    <citation type="submission" date="2020-08" db="EMBL/GenBank/DDBJ databases">
        <title>Multicomponent nature underlies the extraordinary mechanical properties of spider dragline silk.</title>
        <authorList>
            <person name="Kono N."/>
            <person name="Nakamura H."/>
            <person name="Mori M."/>
            <person name="Yoshida Y."/>
            <person name="Ohtoshi R."/>
            <person name="Malay A.D."/>
            <person name="Moran D.A.P."/>
            <person name="Tomita M."/>
            <person name="Numata K."/>
            <person name="Arakawa K."/>
        </authorList>
    </citation>
    <scope>NUCLEOTIDE SEQUENCE</scope>
</reference>
<evidence type="ECO:0000313" key="2">
    <source>
        <dbReference type="Proteomes" id="UP000886998"/>
    </source>
</evidence>
<sequence>MNISCNAYAEPEDLIFLWSLENSQGIINLQNWSSWHMLSYSVTDYGYGTLSCWGKNSIGVQEYPCQFKLQAAKSIISEETNITSSINFLIVQLNYKENRCDTVDTFTYKYRRNGVHCFYLARGHRP</sequence>
<name>A0A8X6MKG2_9ARAC</name>
<dbReference type="Proteomes" id="UP000886998">
    <property type="component" value="Unassembled WGS sequence"/>
</dbReference>
<dbReference type="AlphaFoldDB" id="A0A8X6MKG2"/>
<comment type="caution">
    <text evidence="1">The sequence shown here is derived from an EMBL/GenBank/DDBJ whole genome shotgun (WGS) entry which is preliminary data.</text>
</comment>
<gene>
    <name evidence="1" type="primary">Nphs1_7</name>
    <name evidence="1" type="ORF">TNIN_435291</name>
</gene>
<protein>
    <submittedName>
        <fullName evidence="1">Nephrin</fullName>
    </submittedName>
</protein>
<accession>A0A8X6MKG2</accession>
<keyword evidence="2" id="KW-1185">Reference proteome</keyword>
<organism evidence="1 2">
    <name type="scientific">Trichonephila inaurata madagascariensis</name>
    <dbReference type="NCBI Taxonomy" id="2747483"/>
    <lineage>
        <taxon>Eukaryota</taxon>
        <taxon>Metazoa</taxon>
        <taxon>Ecdysozoa</taxon>
        <taxon>Arthropoda</taxon>
        <taxon>Chelicerata</taxon>
        <taxon>Arachnida</taxon>
        <taxon>Araneae</taxon>
        <taxon>Araneomorphae</taxon>
        <taxon>Entelegynae</taxon>
        <taxon>Araneoidea</taxon>
        <taxon>Nephilidae</taxon>
        <taxon>Trichonephila</taxon>
        <taxon>Trichonephila inaurata</taxon>
    </lineage>
</organism>